<reference evidence="7" key="1">
    <citation type="submission" date="2016-04" db="UniProtKB">
        <authorList>
            <consortium name="WormBaseParasite"/>
        </authorList>
    </citation>
    <scope>IDENTIFICATION</scope>
</reference>
<evidence type="ECO:0000313" key="5">
    <source>
        <dbReference type="EMBL" id="VDK35588.1"/>
    </source>
</evidence>
<dbReference type="STRING" id="60517.A0A158R8N0"/>
<gene>
    <name evidence="5" type="ORF">TASK_LOCUS5765</name>
</gene>
<feature type="compositionally biased region" description="Low complexity" evidence="4">
    <location>
        <begin position="304"/>
        <end position="325"/>
    </location>
</feature>
<dbReference type="AlphaFoldDB" id="A0A158R8N0"/>
<organism evidence="7">
    <name type="scientific">Taenia asiatica</name>
    <name type="common">Asian tapeworm</name>
    <dbReference type="NCBI Taxonomy" id="60517"/>
    <lineage>
        <taxon>Eukaryota</taxon>
        <taxon>Metazoa</taxon>
        <taxon>Spiralia</taxon>
        <taxon>Lophotrochozoa</taxon>
        <taxon>Platyhelminthes</taxon>
        <taxon>Cestoda</taxon>
        <taxon>Eucestoda</taxon>
        <taxon>Cyclophyllidea</taxon>
        <taxon>Taeniidae</taxon>
        <taxon>Taenia</taxon>
    </lineage>
</organism>
<dbReference type="WBParaSite" id="TASK_0000576401-mRNA-1">
    <property type="protein sequence ID" value="TASK_0000576401-mRNA-1"/>
    <property type="gene ID" value="TASK_0000576401"/>
</dbReference>
<keyword evidence="2 3" id="KW-0175">Coiled coil</keyword>
<evidence type="ECO:0000256" key="4">
    <source>
        <dbReference type="SAM" id="MobiDB-lite"/>
    </source>
</evidence>
<accession>A0A158R8N0</accession>
<dbReference type="EMBL" id="UYRS01018440">
    <property type="protein sequence ID" value="VDK35588.1"/>
    <property type="molecule type" value="Genomic_DNA"/>
</dbReference>
<feature type="compositionally biased region" description="Basic and acidic residues" evidence="4">
    <location>
        <begin position="89"/>
        <end position="100"/>
    </location>
</feature>
<protein>
    <submittedName>
        <fullName evidence="7">Peptidase S1 domain-containing protein</fullName>
    </submittedName>
</protein>
<dbReference type="InterPro" id="IPR051483">
    <property type="entry name" value="MAP7_domain-containing"/>
</dbReference>
<sequence length="860" mass="95109">MDQTTFETNSGMGSAFYNHNYHEMPERDYSAEMPRKNQGRHGSYSNPASPGYREMPPRDYNYNFQQGSAIRSNNGPRDGRPNVTYPPLPKKDYPNEISPGKRDKYVKATFYVIPVPTNGSIDGDKLNQLIELINQMPKFNNLPQNGEAQSTIHPHTAMENDGHGGNYLVPQLTFGPPNSDTVLVPNQRKKKFTWPKLRKNACQQTACHSNVQLNVCSTRGFGMDMTPRCSCSTYCDMDYYGGDTLTIDIHTDRRRMLSEENLQITEPNGPKNCDGALWIVGVDANINDYNKVDKGMNVDNQNFNTNGNGSKSNANTNASNTNNNNTNATNGGTCVLTGDVASTVVGLNSIAAINGLCASVNALNGALGGLSGCIGSKNFGAGVGGINGCVGAMNGGFGGGMEDTINSFSGGASTGRMIGRGGGYTGYIGGGDTFGGMGVRSSRVYGGSSGNLNAAFSVNVLRRLSPASYSRYGTSNAGSAYDIRYIERKHIFQIIFPSIYKHTRGDNAVICSQPNRFEKVLFVVPVADMDEYRQRVREAEEDAERRRQELIAKRDAEVAQKRQQAEYEVAQETARRKAKAEQMRKEEIKKKIAEAECTRKRKEQELMQLFCQKLKVLRDLEARRRAQYEKALMEANQRGAPIRQQIALTQRCIQEMEAYKAQIQAQECERKSHLAMLSRQLESICVPAYHADTGSEKNLLAEFCQKLSVIKCEENEKIIAAENTPMPVYEIRKSPYSHQLNPICCPPQPTYCCPMPTGVKEIRLFSALSFTVACYQPPPQPISYYCPPPPCCATYSQPVTPEPKSSPCGSTRTPSCCQKTRTAPVRKCSLAQNRHAVWQGNPKKFVLKMSFMNCSLQVRP</sequence>
<reference evidence="5 6" key="2">
    <citation type="submission" date="2018-11" db="EMBL/GenBank/DDBJ databases">
        <authorList>
            <consortium name="Pathogen Informatics"/>
        </authorList>
    </citation>
    <scope>NUCLEOTIDE SEQUENCE [LARGE SCALE GENOMIC DNA]</scope>
</reference>
<keyword evidence="6" id="KW-1185">Reference proteome</keyword>
<dbReference type="PANTHER" id="PTHR15073:SF1">
    <property type="entry name" value="RETICULOCYTE-BINDING PROTEIN HOMOLOG 2A"/>
    <property type="match status" value="1"/>
</dbReference>
<dbReference type="Proteomes" id="UP000282613">
    <property type="component" value="Unassembled WGS sequence"/>
</dbReference>
<dbReference type="PANTHER" id="PTHR15073">
    <property type="entry name" value="MICROTUBULE-ASSOCIATED PROTEIN"/>
    <property type="match status" value="1"/>
</dbReference>
<proteinExistence type="inferred from homology"/>
<name>A0A158R8N0_TAEAS</name>
<feature type="region of interest" description="Disordered" evidence="4">
    <location>
        <begin position="297"/>
        <end position="325"/>
    </location>
</feature>
<evidence type="ECO:0000256" key="3">
    <source>
        <dbReference type="SAM" id="Coils"/>
    </source>
</evidence>
<evidence type="ECO:0000256" key="1">
    <source>
        <dbReference type="ARBA" id="ARBA00007525"/>
    </source>
</evidence>
<feature type="region of interest" description="Disordered" evidence="4">
    <location>
        <begin position="28"/>
        <end position="100"/>
    </location>
</feature>
<dbReference type="CDD" id="cd06503">
    <property type="entry name" value="ATP-synt_Fo_b"/>
    <property type="match status" value="1"/>
</dbReference>
<dbReference type="OrthoDB" id="6282889at2759"/>
<evidence type="ECO:0000256" key="2">
    <source>
        <dbReference type="ARBA" id="ARBA00023054"/>
    </source>
</evidence>
<evidence type="ECO:0000313" key="6">
    <source>
        <dbReference type="Proteomes" id="UP000282613"/>
    </source>
</evidence>
<feature type="compositionally biased region" description="Polar residues" evidence="4">
    <location>
        <begin position="62"/>
        <end position="75"/>
    </location>
</feature>
<evidence type="ECO:0000313" key="7">
    <source>
        <dbReference type="WBParaSite" id="TASK_0000576401-mRNA-1"/>
    </source>
</evidence>
<feature type="coiled-coil region" evidence="3">
    <location>
        <begin position="529"/>
        <end position="669"/>
    </location>
</feature>
<comment type="similarity">
    <text evidence="1">Belongs to the MAP7 family.</text>
</comment>